<evidence type="ECO:0000256" key="1">
    <source>
        <dbReference type="ARBA" id="ARBA00004651"/>
    </source>
</evidence>
<dbReference type="Proteomes" id="UP000475928">
    <property type="component" value="Unassembled WGS sequence"/>
</dbReference>
<dbReference type="NCBIfam" id="TIGR01726">
    <property type="entry name" value="HEQRo_perm_3TM"/>
    <property type="match status" value="1"/>
</dbReference>
<feature type="chain" id="PRO_5038422966" evidence="10">
    <location>
        <begin position="20"/>
        <end position="533"/>
    </location>
</feature>
<evidence type="ECO:0000256" key="3">
    <source>
        <dbReference type="ARBA" id="ARBA00022448"/>
    </source>
</evidence>
<evidence type="ECO:0000256" key="2">
    <source>
        <dbReference type="ARBA" id="ARBA00010072"/>
    </source>
</evidence>
<feature type="domain" description="ABC transmembrane type-1" evidence="11">
    <location>
        <begin position="300"/>
        <end position="499"/>
    </location>
</feature>
<dbReference type="GO" id="GO:0043190">
    <property type="term" value="C:ATP-binding cassette (ABC) transporter complex"/>
    <property type="evidence" value="ECO:0007669"/>
    <property type="project" value="InterPro"/>
</dbReference>
<feature type="signal peptide" evidence="10">
    <location>
        <begin position="1"/>
        <end position="19"/>
    </location>
</feature>
<keyword evidence="4" id="KW-1003">Cell membrane</keyword>
<keyword evidence="7 9" id="KW-1133">Transmembrane helix</keyword>
<dbReference type="Pfam" id="PF00497">
    <property type="entry name" value="SBP_bac_3"/>
    <property type="match status" value="1"/>
</dbReference>
<dbReference type="Pfam" id="PF00528">
    <property type="entry name" value="BPD_transp_1"/>
    <property type="match status" value="1"/>
</dbReference>
<evidence type="ECO:0000256" key="9">
    <source>
        <dbReference type="RuleBase" id="RU363032"/>
    </source>
</evidence>
<accession>A0A6A0B5J0</accession>
<dbReference type="AlphaFoldDB" id="A0A6A0B5J0"/>
<keyword evidence="5 9" id="KW-0812">Transmembrane</keyword>
<dbReference type="PANTHER" id="PTHR30614:SF20">
    <property type="entry name" value="GLUTAMINE TRANSPORT SYSTEM PERMEASE PROTEIN GLNP"/>
    <property type="match status" value="1"/>
</dbReference>
<evidence type="ECO:0000256" key="8">
    <source>
        <dbReference type="ARBA" id="ARBA00023136"/>
    </source>
</evidence>
<organism evidence="12 13">
    <name type="scientific">Pseudolactococcus insecticola</name>
    <dbReference type="NCBI Taxonomy" id="2709158"/>
    <lineage>
        <taxon>Bacteria</taxon>
        <taxon>Bacillati</taxon>
        <taxon>Bacillota</taxon>
        <taxon>Bacilli</taxon>
        <taxon>Lactobacillales</taxon>
        <taxon>Streptococcaceae</taxon>
        <taxon>Pseudolactococcus</taxon>
    </lineage>
</organism>
<feature type="transmembrane region" description="Helical" evidence="9">
    <location>
        <begin position="331"/>
        <end position="350"/>
    </location>
</feature>
<dbReference type="SUPFAM" id="SSF53850">
    <property type="entry name" value="Periplasmic binding protein-like II"/>
    <property type="match status" value="1"/>
</dbReference>
<dbReference type="InterPro" id="IPR001638">
    <property type="entry name" value="Solute-binding_3/MltF_N"/>
</dbReference>
<name>A0A6A0B5J0_9LACT</name>
<dbReference type="InterPro" id="IPR043429">
    <property type="entry name" value="ArtM/GltK/GlnP/TcyL/YhdX-like"/>
</dbReference>
<comment type="caution">
    <text evidence="12">The sequence shown here is derived from an EMBL/GenBank/DDBJ whole genome shotgun (WGS) entry which is preliminary data.</text>
</comment>
<keyword evidence="8 9" id="KW-0472">Membrane</keyword>
<dbReference type="SMART" id="SM00062">
    <property type="entry name" value="PBPb"/>
    <property type="match status" value="1"/>
</dbReference>
<reference evidence="12 13" key="1">
    <citation type="submission" date="2020-02" db="EMBL/GenBank/DDBJ databases">
        <title>Draft genome sequence of Lactococcus sp. Hs20B0-1.</title>
        <authorList>
            <person name="Noda S."/>
            <person name="Yuki M."/>
            <person name="Ohkuma M."/>
        </authorList>
    </citation>
    <scope>NUCLEOTIDE SEQUENCE [LARGE SCALE GENOMIC DNA]</scope>
    <source>
        <strain evidence="12 13">Hs20B0-1</strain>
    </source>
</reference>
<dbReference type="CDD" id="cd13627">
    <property type="entry name" value="PBP2_AA_binding_like_2"/>
    <property type="match status" value="1"/>
</dbReference>
<dbReference type="Gene3D" id="3.40.190.10">
    <property type="entry name" value="Periplasmic binding protein-like II"/>
    <property type="match status" value="2"/>
</dbReference>
<feature type="transmembrane region" description="Helical" evidence="9">
    <location>
        <begin position="299"/>
        <end position="324"/>
    </location>
</feature>
<keyword evidence="6" id="KW-0029">Amino-acid transport</keyword>
<evidence type="ECO:0000256" key="4">
    <source>
        <dbReference type="ARBA" id="ARBA00022475"/>
    </source>
</evidence>
<comment type="similarity">
    <text evidence="2">Belongs to the binding-protein-dependent transport system permease family. HisMQ subfamily.</text>
</comment>
<evidence type="ECO:0000259" key="11">
    <source>
        <dbReference type="PROSITE" id="PS50928"/>
    </source>
</evidence>
<keyword evidence="3 9" id="KW-0813">Transport</keyword>
<dbReference type="InterPro" id="IPR000515">
    <property type="entry name" value="MetI-like"/>
</dbReference>
<dbReference type="EMBL" id="BLLH01000004">
    <property type="protein sequence ID" value="GFH40640.1"/>
    <property type="molecule type" value="Genomic_DNA"/>
</dbReference>
<dbReference type="GO" id="GO:0015031">
    <property type="term" value="P:protein transport"/>
    <property type="evidence" value="ECO:0007669"/>
    <property type="project" value="UniProtKB-KW"/>
</dbReference>
<dbReference type="PROSITE" id="PS50928">
    <property type="entry name" value="ABC_TM1"/>
    <property type="match status" value="1"/>
</dbReference>
<dbReference type="InterPro" id="IPR010065">
    <property type="entry name" value="AA_ABC_transptr_permease_3TM"/>
</dbReference>
<keyword evidence="13" id="KW-1185">Reference proteome</keyword>
<dbReference type="CDD" id="cd06261">
    <property type="entry name" value="TM_PBP2"/>
    <property type="match status" value="1"/>
</dbReference>
<keyword evidence="10" id="KW-0732">Signal</keyword>
<evidence type="ECO:0000256" key="7">
    <source>
        <dbReference type="ARBA" id="ARBA00022989"/>
    </source>
</evidence>
<evidence type="ECO:0000256" key="5">
    <source>
        <dbReference type="ARBA" id="ARBA00022692"/>
    </source>
</evidence>
<sequence>MKKLLKVIAAVLMVASVVAPIAITKVQADSSNEFRVGMEAGYPPFNWTQKTQANGAVKIDGSNQYANGYDVQISKKIADKLGKKLVIVKTKWDGLVPALTSGKIDAIIAGMSPTAERKQTIDFSQNYYTSQLVIVTRKDSKYADATSLADFKGAKITGQQGTFHYNLIPQIPGVKQEPAMGDFSAMRVALEAGTIDGYVGERPEGITAETKNPKFKMVTFSEGSGFKTNPEDTQTAVGVKKGDKDLPKINEVLSEMSQADQTKIMDEMVALQAHPNKTTGFWGQVSDIIKNNGSDFVRAAGMTLFISIIGTIIGTGIGLLIGVFRTAKKSANRGIAVIQTVIGWIINVYVEIFRGTPMIVQAMVIYYGSAQFLGISMDKTLAALIIVSINTGAYMSEIVRGGIFAVDKGQFEAASALGMSHGQTMRKIVLPQVIRNILPATGNEFVINIKDTSVLNVISITELFFQGNTVAQQNYQYFQTFTVIAAIYFILTFTITRILRLVERRLDSENYTTGANQMQLPLKEATIELGGEK</sequence>
<evidence type="ECO:0000256" key="6">
    <source>
        <dbReference type="ARBA" id="ARBA00022970"/>
    </source>
</evidence>
<dbReference type="FunFam" id="1.10.3720.10:FF:000033">
    <property type="entry name" value="Polar amino acid ABC transporter permease"/>
    <property type="match status" value="1"/>
</dbReference>
<evidence type="ECO:0000313" key="12">
    <source>
        <dbReference type="EMBL" id="GFH40640.1"/>
    </source>
</evidence>
<dbReference type="RefSeq" id="WP_172356324.1">
    <property type="nucleotide sequence ID" value="NZ_BLLH01000004.1"/>
</dbReference>
<dbReference type="InterPro" id="IPR035906">
    <property type="entry name" value="MetI-like_sf"/>
</dbReference>
<gene>
    <name evidence="12" type="ORF">Hs20B_10380</name>
</gene>
<feature type="transmembrane region" description="Helical" evidence="9">
    <location>
        <begin position="477"/>
        <end position="499"/>
    </location>
</feature>
<proteinExistence type="inferred from homology"/>
<dbReference type="GO" id="GO:0006865">
    <property type="term" value="P:amino acid transport"/>
    <property type="evidence" value="ECO:0007669"/>
    <property type="project" value="UniProtKB-KW"/>
</dbReference>
<dbReference type="SUPFAM" id="SSF161098">
    <property type="entry name" value="MetI-like"/>
    <property type="match status" value="1"/>
</dbReference>
<dbReference type="Gene3D" id="1.10.3720.10">
    <property type="entry name" value="MetI-like"/>
    <property type="match status" value="1"/>
</dbReference>
<protein>
    <submittedName>
        <fullName evidence="12">Glutamine ABC transporter substrate-binding protein</fullName>
    </submittedName>
</protein>
<evidence type="ECO:0000256" key="10">
    <source>
        <dbReference type="SAM" id="SignalP"/>
    </source>
</evidence>
<dbReference type="PANTHER" id="PTHR30614">
    <property type="entry name" value="MEMBRANE COMPONENT OF AMINO ACID ABC TRANSPORTER"/>
    <property type="match status" value="1"/>
</dbReference>
<dbReference type="GO" id="GO:0015833">
    <property type="term" value="P:peptide transport"/>
    <property type="evidence" value="ECO:0007669"/>
    <property type="project" value="UniProtKB-KW"/>
</dbReference>
<dbReference type="GO" id="GO:0022857">
    <property type="term" value="F:transmembrane transporter activity"/>
    <property type="evidence" value="ECO:0007669"/>
    <property type="project" value="InterPro"/>
</dbReference>
<comment type="subcellular location">
    <subcellularLocation>
        <location evidence="1 9">Cell membrane</location>
        <topology evidence="1 9">Multi-pass membrane protein</topology>
    </subcellularLocation>
</comment>
<evidence type="ECO:0000313" key="13">
    <source>
        <dbReference type="Proteomes" id="UP000475928"/>
    </source>
</evidence>